<accession>A0ABY0IKM9</accession>
<dbReference type="RefSeq" id="WP_114705356.1">
    <property type="nucleotide sequence ID" value="NZ_QDKL01000001.1"/>
</dbReference>
<feature type="compositionally biased region" description="Basic and acidic residues" evidence="1">
    <location>
        <begin position="101"/>
        <end position="114"/>
    </location>
</feature>
<reference evidence="3" key="1">
    <citation type="journal article" date="2019" name="Int. J. Syst. Evol. Microbiol.">
        <title>Halobacteriovorax valvorus sp. nov., a novel prokaryotic predator isolated from coastal seawater of China.</title>
        <authorList>
            <person name="Chen M.-X."/>
        </authorList>
    </citation>
    <scope>NUCLEOTIDE SEQUENCE [LARGE SCALE GENOMIC DNA]</scope>
    <source>
        <strain evidence="3">BL9</strain>
    </source>
</reference>
<name>A0ABY0IKM9_9BACT</name>
<feature type="region of interest" description="Disordered" evidence="1">
    <location>
        <begin position="101"/>
        <end position="128"/>
    </location>
</feature>
<evidence type="ECO:0000256" key="1">
    <source>
        <dbReference type="SAM" id="MobiDB-lite"/>
    </source>
</evidence>
<evidence type="ECO:0000313" key="2">
    <source>
        <dbReference type="EMBL" id="RZF22411.1"/>
    </source>
</evidence>
<evidence type="ECO:0000313" key="3">
    <source>
        <dbReference type="Proteomes" id="UP000443582"/>
    </source>
</evidence>
<comment type="caution">
    <text evidence="2">The sequence shown here is derived from an EMBL/GenBank/DDBJ whole genome shotgun (WGS) entry which is preliminary data.</text>
</comment>
<sequence>MKPTLIIAVIASLGAGFFIGRSQIPKPEVQIKEVEVIKEKKVEVIKEVPVIDKAGDEALAQAFTLFLAALGLEKVKVQEDEVKEIMKDPTDFIARNSIREKLAPKQNTDKDNESRWGMPSKTSDVSAPQEPKVYEMVKYSPIPAITEPTVFLAKSKVINDAKELRKINGSYAGQINFFDGKYKGQRHRIVLNVDYFSSDDGKGTDGQSEILLYDENGKNYSHSRGTGGNRNILNGEDGSFVIRIVDNTFIHFVTKFGMKMANYYDDGKLVGTAKLFEN</sequence>
<evidence type="ECO:0008006" key="4">
    <source>
        <dbReference type="Google" id="ProtNLM"/>
    </source>
</evidence>
<protein>
    <recommendedName>
        <fullName evidence="4">Lipoprotein</fullName>
    </recommendedName>
</protein>
<organism evidence="2 3">
    <name type="scientific">Halobacteriovorax vibrionivorans</name>
    <dbReference type="NCBI Taxonomy" id="2152716"/>
    <lineage>
        <taxon>Bacteria</taxon>
        <taxon>Pseudomonadati</taxon>
        <taxon>Bdellovibrionota</taxon>
        <taxon>Bacteriovoracia</taxon>
        <taxon>Bacteriovoracales</taxon>
        <taxon>Halobacteriovoraceae</taxon>
        <taxon>Halobacteriovorax</taxon>
    </lineage>
</organism>
<proteinExistence type="predicted"/>
<keyword evidence="3" id="KW-1185">Reference proteome</keyword>
<dbReference type="EMBL" id="QDKL01000001">
    <property type="protein sequence ID" value="RZF22411.1"/>
    <property type="molecule type" value="Genomic_DNA"/>
</dbReference>
<gene>
    <name evidence="2" type="ORF">DAY19_01170</name>
</gene>
<dbReference type="Proteomes" id="UP000443582">
    <property type="component" value="Unassembled WGS sequence"/>
</dbReference>